<name>A0A0R1DYU3_DROYA</name>
<reference evidence="2 3" key="1">
    <citation type="journal article" date="2007" name="Nature">
        <title>Evolution of genes and genomes on the Drosophila phylogeny.</title>
        <authorList>
            <consortium name="Drosophila 12 Genomes Consortium"/>
            <person name="Clark A.G."/>
            <person name="Eisen M.B."/>
            <person name="Smith D.R."/>
            <person name="Bergman C.M."/>
            <person name="Oliver B."/>
            <person name="Markow T.A."/>
            <person name="Kaufman T.C."/>
            <person name="Kellis M."/>
            <person name="Gelbart W."/>
            <person name="Iyer V.N."/>
            <person name="Pollard D.A."/>
            <person name="Sackton T.B."/>
            <person name="Larracuente A.M."/>
            <person name="Singh N.D."/>
            <person name="Abad J.P."/>
            <person name="Abt D.N."/>
            <person name="Adryan B."/>
            <person name="Aguade M."/>
            <person name="Akashi H."/>
            <person name="Anderson W.W."/>
            <person name="Aquadro C.F."/>
            <person name="Ardell D.H."/>
            <person name="Arguello R."/>
            <person name="Artieri C.G."/>
            <person name="Barbash D.A."/>
            <person name="Barker D."/>
            <person name="Barsanti P."/>
            <person name="Batterham P."/>
            <person name="Batzoglou S."/>
            <person name="Begun D."/>
            <person name="Bhutkar A."/>
            <person name="Blanco E."/>
            <person name="Bosak S.A."/>
            <person name="Bradley R.K."/>
            <person name="Brand A.D."/>
            <person name="Brent M.R."/>
            <person name="Brooks A.N."/>
            <person name="Brown R.H."/>
            <person name="Butlin R.K."/>
            <person name="Caggese C."/>
            <person name="Calvi B.R."/>
            <person name="Bernardo de Carvalho A."/>
            <person name="Caspi A."/>
            <person name="Castrezana S."/>
            <person name="Celniker S.E."/>
            <person name="Chang J.L."/>
            <person name="Chapple C."/>
            <person name="Chatterji S."/>
            <person name="Chinwalla A."/>
            <person name="Civetta A."/>
            <person name="Clifton S.W."/>
            <person name="Comeron J.M."/>
            <person name="Costello J.C."/>
            <person name="Coyne J.A."/>
            <person name="Daub J."/>
            <person name="David R.G."/>
            <person name="Delcher A.L."/>
            <person name="Delehaunty K."/>
            <person name="Do C.B."/>
            <person name="Ebling H."/>
            <person name="Edwards K."/>
            <person name="Eickbush T."/>
            <person name="Evans J.D."/>
            <person name="Filipski A."/>
            <person name="Findeiss S."/>
            <person name="Freyhult E."/>
            <person name="Fulton L."/>
            <person name="Fulton R."/>
            <person name="Garcia A.C."/>
            <person name="Gardiner A."/>
            <person name="Garfield D.A."/>
            <person name="Garvin B.E."/>
            <person name="Gibson G."/>
            <person name="Gilbert D."/>
            <person name="Gnerre S."/>
            <person name="Godfrey J."/>
            <person name="Good R."/>
            <person name="Gotea V."/>
            <person name="Gravely B."/>
            <person name="Greenberg A.J."/>
            <person name="Griffiths-Jones S."/>
            <person name="Gross S."/>
            <person name="Guigo R."/>
            <person name="Gustafson E.A."/>
            <person name="Haerty W."/>
            <person name="Hahn M.W."/>
            <person name="Halligan D.L."/>
            <person name="Halpern A.L."/>
            <person name="Halter G.M."/>
            <person name="Han M.V."/>
            <person name="Heger A."/>
            <person name="Hillier L."/>
            <person name="Hinrichs A.S."/>
            <person name="Holmes I."/>
            <person name="Hoskins R.A."/>
            <person name="Hubisz M.J."/>
            <person name="Hultmark D."/>
            <person name="Huntley M.A."/>
            <person name="Jaffe D.B."/>
            <person name="Jagadeeshan S."/>
            <person name="Jeck W.R."/>
            <person name="Johnson J."/>
            <person name="Jones C.D."/>
            <person name="Jordan W.C."/>
            <person name="Karpen G.H."/>
            <person name="Kataoka E."/>
            <person name="Keightley P.D."/>
            <person name="Kheradpour P."/>
            <person name="Kirkness E.F."/>
            <person name="Koerich L.B."/>
            <person name="Kristiansen K."/>
            <person name="Kudrna D."/>
            <person name="Kulathinal R.J."/>
            <person name="Kumar S."/>
            <person name="Kwok R."/>
            <person name="Lander E."/>
            <person name="Langley C.H."/>
            <person name="Lapoint R."/>
            <person name="Lazzaro B.P."/>
            <person name="Lee S.J."/>
            <person name="Levesque L."/>
            <person name="Li R."/>
            <person name="Lin C.F."/>
            <person name="Lin M.F."/>
            <person name="Lindblad-Toh K."/>
            <person name="Llopart A."/>
            <person name="Long M."/>
            <person name="Low L."/>
            <person name="Lozovsky E."/>
            <person name="Lu J."/>
            <person name="Luo M."/>
            <person name="Machado C.A."/>
            <person name="Makalowski W."/>
            <person name="Marzo M."/>
            <person name="Matsuda M."/>
            <person name="Matzkin L."/>
            <person name="McAllister B."/>
            <person name="McBride C.S."/>
            <person name="McKernan B."/>
            <person name="McKernan K."/>
            <person name="Mendez-Lago M."/>
            <person name="Minx P."/>
            <person name="Mollenhauer M.U."/>
            <person name="Montooth K."/>
            <person name="Mount S.M."/>
            <person name="Mu X."/>
            <person name="Myers E."/>
            <person name="Negre B."/>
            <person name="Newfeld S."/>
            <person name="Nielsen R."/>
            <person name="Noor M.A."/>
            <person name="O'Grady P."/>
            <person name="Pachter L."/>
            <person name="Papaceit M."/>
            <person name="Parisi M.J."/>
            <person name="Parisi M."/>
            <person name="Parts L."/>
            <person name="Pedersen J.S."/>
            <person name="Pesole G."/>
            <person name="Phillippy A.M."/>
            <person name="Ponting C.P."/>
            <person name="Pop M."/>
            <person name="Porcelli D."/>
            <person name="Powell J.R."/>
            <person name="Prohaska S."/>
            <person name="Pruitt K."/>
            <person name="Puig M."/>
            <person name="Quesneville H."/>
            <person name="Ram K.R."/>
            <person name="Rand D."/>
            <person name="Rasmussen M.D."/>
            <person name="Reed L.K."/>
            <person name="Reenan R."/>
            <person name="Reily A."/>
            <person name="Remington K.A."/>
            <person name="Rieger T.T."/>
            <person name="Ritchie M.G."/>
            <person name="Robin C."/>
            <person name="Rogers Y.H."/>
            <person name="Rohde C."/>
            <person name="Rozas J."/>
            <person name="Rubenfield M.J."/>
            <person name="Ruiz A."/>
            <person name="Russo S."/>
            <person name="Salzberg S.L."/>
            <person name="Sanchez-Gracia A."/>
            <person name="Saranga D.J."/>
            <person name="Sato H."/>
            <person name="Schaeffer S.W."/>
            <person name="Schatz M.C."/>
            <person name="Schlenke T."/>
            <person name="Schwartz R."/>
            <person name="Segarra C."/>
            <person name="Singh R.S."/>
            <person name="Sirot L."/>
            <person name="Sirota M."/>
            <person name="Sisneros N.B."/>
            <person name="Smith C.D."/>
            <person name="Smith T.F."/>
            <person name="Spieth J."/>
            <person name="Stage D.E."/>
            <person name="Stark A."/>
            <person name="Stephan W."/>
            <person name="Strausberg R.L."/>
            <person name="Strempel S."/>
            <person name="Sturgill D."/>
            <person name="Sutton G."/>
            <person name="Sutton G.G."/>
            <person name="Tao W."/>
            <person name="Teichmann S."/>
            <person name="Tobari Y.N."/>
            <person name="Tomimura Y."/>
            <person name="Tsolas J.M."/>
            <person name="Valente V.L."/>
            <person name="Venter E."/>
            <person name="Venter J.C."/>
            <person name="Vicario S."/>
            <person name="Vieira F.G."/>
            <person name="Vilella A.J."/>
            <person name="Villasante A."/>
            <person name="Walenz B."/>
            <person name="Wang J."/>
            <person name="Wasserman M."/>
            <person name="Watts T."/>
            <person name="Wilson D."/>
            <person name="Wilson R.K."/>
            <person name="Wing R.A."/>
            <person name="Wolfner M.F."/>
            <person name="Wong A."/>
            <person name="Wong G.K."/>
            <person name="Wu C.I."/>
            <person name="Wu G."/>
            <person name="Yamamoto D."/>
            <person name="Yang H.P."/>
            <person name="Yang S.P."/>
            <person name="Yorke J.A."/>
            <person name="Yoshida K."/>
            <person name="Zdobnov E."/>
            <person name="Zhang P."/>
            <person name="Zhang Y."/>
            <person name="Zimin A.V."/>
            <person name="Baldwin J."/>
            <person name="Abdouelleil A."/>
            <person name="Abdulkadir J."/>
            <person name="Abebe A."/>
            <person name="Abera B."/>
            <person name="Abreu J."/>
            <person name="Acer S.C."/>
            <person name="Aftuck L."/>
            <person name="Alexander A."/>
            <person name="An P."/>
            <person name="Anderson E."/>
            <person name="Anderson S."/>
            <person name="Arachi H."/>
            <person name="Azer M."/>
            <person name="Bachantsang P."/>
            <person name="Barry A."/>
            <person name="Bayul T."/>
            <person name="Berlin A."/>
            <person name="Bessette D."/>
            <person name="Bloom T."/>
            <person name="Blye J."/>
            <person name="Boguslavskiy L."/>
            <person name="Bonnet C."/>
            <person name="Boukhgalter B."/>
            <person name="Bourzgui I."/>
            <person name="Brown A."/>
            <person name="Cahill P."/>
            <person name="Channer S."/>
            <person name="Cheshatsang Y."/>
            <person name="Chuda L."/>
            <person name="Citroen M."/>
            <person name="Collymore A."/>
            <person name="Cooke P."/>
            <person name="Costello M."/>
            <person name="D'Aco K."/>
            <person name="Daza R."/>
            <person name="De Haan G."/>
            <person name="DeGray S."/>
            <person name="DeMaso C."/>
            <person name="Dhargay N."/>
            <person name="Dooley K."/>
            <person name="Dooley E."/>
            <person name="Doricent M."/>
            <person name="Dorje P."/>
            <person name="Dorjee K."/>
            <person name="Dupes A."/>
            <person name="Elong R."/>
            <person name="Falk J."/>
            <person name="Farina A."/>
            <person name="Faro S."/>
            <person name="Ferguson D."/>
            <person name="Fisher S."/>
            <person name="Foley C.D."/>
            <person name="Franke A."/>
            <person name="Friedrich D."/>
            <person name="Gadbois L."/>
            <person name="Gearin G."/>
            <person name="Gearin C.R."/>
            <person name="Giannoukos G."/>
            <person name="Goode T."/>
            <person name="Graham J."/>
            <person name="Grandbois E."/>
            <person name="Grewal S."/>
            <person name="Gyaltsen K."/>
            <person name="Hafez N."/>
            <person name="Hagos B."/>
            <person name="Hall J."/>
            <person name="Henson C."/>
            <person name="Hollinger A."/>
            <person name="Honan T."/>
            <person name="Huard M.D."/>
            <person name="Hughes L."/>
            <person name="Hurhula B."/>
            <person name="Husby M.E."/>
            <person name="Kamat A."/>
            <person name="Kanga B."/>
            <person name="Kashin S."/>
            <person name="Khazanovich D."/>
            <person name="Kisner P."/>
            <person name="Lance K."/>
            <person name="Lara M."/>
            <person name="Lee W."/>
            <person name="Lennon N."/>
            <person name="Letendre F."/>
            <person name="LeVine R."/>
            <person name="Lipovsky A."/>
            <person name="Liu X."/>
            <person name="Liu J."/>
            <person name="Liu S."/>
            <person name="Lokyitsang T."/>
            <person name="Lokyitsang Y."/>
            <person name="Lubonja R."/>
            <person name="Lui A."/>
            <person name="MacDonald P."/>
            <person name="Magnisalis V."/>
            <person name="Maru K."/>
            <person name="Matthews C."/>
            <person name="McCusker W."/>
            <person name="McDonough S."/>
            <person name="Mehta T."/>
            <person name="Meldrim J."/>
            <person name="Meneus L."/>
            <person name="Mihai O."/>
            <person name="Mihalev A."/>
            <person name="Mihova T."/>
            <person name="Mittelman R."/>
            <person name="Mlenga V."/>
            <person name="Montmayeur A."/>
            <person name="Mulrain L."/>
            <person name="Navidi A."/>
            <person name="Naylor J."/>
            <person name="Negash T."/>
            <person name="Nguyen T."/>
            <person name="Nguyen N."/>
            <person name="Nicol R."/>
            <person name="Norbu C."/>
            <person name="Norbu N."/>
            <person name="Novod N."/>
            <person name="O'Neill B."/>
            <person name="Osman S."/>
            <person name="Markiewicz E."/>
            <person name="Oyono O.L."/>
            <person name="Patti C."/>
            <person name="Phunkhang P."/>
            <person name="Pierre F."/>
            <person name="Priest M."/>
            <person name="Raghuraman S."/>
            <person name="Rege F."/>
            <person name="Reyes R."/>
            <person name="Rise C."/>
            <person name="Rogov P."/>
            <person name="Ross K."/>
            <person name="Ryan E."/>
            <person name="Settipalli S."/>
            <person name="Shea T."/>
            <person name="Sherpa N."/>
            <person name="Shi L."/>
            <person name="Shih D."/>
            <person name="Sparrow T."/>
            <person name="Spaulding J."/>
            <person name="Stalker J."/>
            <person name="Stange-Thomann N."/>
            <person name="Stavropoulos S."/>
            <person name="Stone C."/>
            <person name="Strader C."/>
            <person name="Tesfaye S."/>
            <person name="Thomson T."/>
            <person name="Thoulutsang Y."/>
            <person name="Thoulutsang D."/>
            <person name="Topham K."/>
            <person name="Topping I."/>
            <person name="Tsamla T."/>
            <person name="Vassiliev H."/>
            <person name="Vo A."/>
            <person name="Wangchuk T."/>
            <person name="Wangdi T."/>
            <person name="Weiand M."/>
            <person name="Wilkinson J."/>
            <person name="Wilson A."/>
            <person name="Yadav S."/>
            <person name="Young G."/>
            <person name="Yu Q."/>
            <person name="Zembek L."/>
            <person name="Zhong D."/>
            <person name="Zimmer A."/>
            <person name="Zwirko Z."/>
            <person name="Jaffe D.B."/>
            <person name="Alvarez P."/>
            <person name="Brockman W."/>
            <person name="Butler J."/>
            <person name="Chin C."/>
            <person name="Gnerre S."/>
            <person name="Grabherr M."/>
            <person name="Kleber M."/>
            <person name="Mauceli E."/>
            <person name="MacCallum I."/>
        </authorList>
    </citation>
    <scope>NUCLEOTIDE SEQUENCE [LARGE SCALE GENOMIC DNA]</scope>
    <source>
        <strain evidence="3">Tai18E2 / Tucson 14021-0261.01</strain>
    </source>
</reference>
<organism evidence="2 3">
    <name type="scientific">Drosophila yakuba</name>
    <name type="common">Fruit fly</name>
    <dbReference type="NCBI Taxonomy" id="7245"/>
    <lineage>
        <taxon>Eukaryota</taxon>
        <taxon>Metazoa</taxon>
        <taxon>Ecdysozoa</taxon>
        <taxon>Arthropoda</taxon>
        <taxon>Hexapoda</taxon>
        <taxon>Insecta</taxon>
        <taxon>Pterygota</taxon>
        <taxon>Neoptera</taxon>
        <taxon>Endopterygota</taxon>
        <taxon>Diptera</taxon>
        <taxon>Brachycera</taxon>
        <taxon>Muscomorpha</taxon>
        <taxon>Ephydroidea</taxon>
        <taxon>Drosophilidae</taxon>
        <taxon>Drosophila</taxon>
        <taxon>Sophophora</taxon>
    </lineage>
</organism>
<dbReference type="KEGG" id="dya:Dyak_GE28862"/>
<evidence type="ECO:0000313" key="3">
    <source>
        <dbReference type="Proteomes" id="UP000002282"/>
    </source>
</evidence>
<evidence type="ECO:0000256" key="1">
    <source>
        <dbReference type="SAM" id="MobiDB-lite"/>
    </source>
</evidence>
<dbReference type="Proteomes" id="UP000002282">
    <property type="component" value="Chromosome 3L"/>
</dbReference>
<evidence type="ECO:0000313" key="2">
    <source>
        <dbReference type="EMBL" id="KRK01662.1"/>
    </source>
</evidence>
<feature type="region of interest" description="Disordered" evidence="1">
    <location>
        <begin position="66"/>
        <end position="86"/>
    </location>
</feature>
<protein>
    <submittedName>
        <fullName evidence="2">Uncharacterized protein</fullName>
    </submittedName>
</protein>
<keyword evidence="3" id="KW-1185">Reference proteome</keyword>
<dbReference type="EMBL" id="CM000159">
    <property type="protein sequence ID" value="KRK01662.1"/>
    <property type="molecule type" value="Genomic_DNA"/>
</dbReference>
<reference evidence="2 3" key="2">
    <citation type="journal article" date="2007" name="PLoS Biol.">
        <title>Principles of genome evolution in the Drosophila melanogaster species group.</title>
        <authorList>
            <person name="Ranz J.M."/>
            <person name="Maurin D."/>
            <person name="Chan Y.S."/>
            <person name="von Grotthuss M."/>
            <person name="Hillier L.W."/>
            <person name="Roote J."/>
            <person name="Ashburner M."/>
            <person name="Bergman C.M."/>
        </authorList>
    </citation>
    <scope>NUCLEOTIDE SEQUENCE [LARGE SCALE GENOMIC DNA]</scope>
    <source>
        <strain evidence="3">Tai18E2 / Tucson 14021-0261.01</strain>
    </source>
</reference>
<dbReference type="AlphaFoldDB" id="A0A0R1DYU3"/>
<accession>A0A0R1DYU3</accession>
<gene>
    <name evidence="2" type="primary">Dyak\GE28862</name>
    <name evidence="2" type="synonym">GE28862</name>
    <name evidence="2" type="ORF">Dyak_GE28862</name>
</gene>
<sequence>MNLISRGIGGLGSGQLGDSNLAKWELRTVPLTENMCLFLIFVVAFCYEMSERQRSVPNRTAPARTQLLEPHTKMPHPSPDSLSRGYLLPDPRWHSAPAVQCPTPAPFRHGRK</sequence>
<proteinExistence type="predicted"/>